<dbReference type="Gene3D" id="1.10.150.130">
    <property type="match status" value="1"/>
</dbReference>
<organism evidence="8 9">
    <name type="scientific">Sphingomonas aerolata</name>
    <dbReference type="NCBI Taxonomy" id="185951"/>
    <lineage>
        <taxon>Bacteria</taxon>
        <taxon>Pseudomonadati</taxon>
        <taxon>Pseudomonadota</taxon>
        <taxon>Alphaproteobacteria</taxon>
        <taxon>Sphingomonadales</taxon>
        <taxon>Sphingomonadaceae</taxon>
        <taxon>Sphingomonas</taxon>
    </lineage>
</organism>
<dbReference type="GO" id="GO:0003677">
    <property type="term" value="F:DNA binding"/>
    <property type="evidence" value="ECO:0007669"/>
    <property type="project" value="UniProtKB-UniRule"/>
</dbReference>
<accession>A0A2T4YN46</accession>
<dbReference type="PROSITE" id="PS51898">
    <property type="entry name" value="TYR_RECOMBINASE"/>
    <property type="match status" value="1"/>
</dbReference>
<dbReference type="InterPro" id="IPR002104">
    <property type="entry name" value="Integrase_catalytic"/>
</dbReference>
<dbReference type="InterPro" id="IPR044068">
    <property type="entry name" value="CB"/>
</dbReference>
<dbReference type="CDD" id="cd01184">
    <property type="entry name" value="INT_C_like_1"/>
    <property type="match status" value="1"/>
</dbReference>
<dbReference type="GO" id="GO:0006310">
    <property type="term" value="P:DNA recombination"/>
    <property type="evidence" value="ECO:0007669"/>
    <property type="project" value="UniProtKB-KW"/>
</dbReference>
<evidence type="ECO:0000259" key="6">
    <source>
        <dbReference type="PROSITE" id="PS51898"/>
    </source>
</evidence>
<evidence type="ECO:0000256" key="5">
    <source>
        <dbReference type="PROSITE-ProRule" id="PRU01248"/>
    </source>
</evidence>
<dbReference type="AlphaFoldDB" id="A0A2T4YN46"/>
<dbReference type="PANTHER" id="PTHR30349">
    <property type="entry name" value="PHAGE INTEGRASE-RELATED"/>
    <property type="match status" value="1"/>
</dbReference>
<dbReference type="Proteomes" id="UP000240996">
    <property type="component" value="Unassembled WGS sequence"/>
</dbReference>
<name>A0A2T4YN46_9SPHN</name>
<evidence type="ECO:0000313" key="8">
    <source>
        <dbReference type="EMBL" id="PTM44837.1"/>
    </source>
</evidence>
<evidence type="ECO:0000256" key="2">
    <source>
        <dbReference type="ARBA" id="ARBA00022908"/>
    </source>
</evidence>
<reference evidence="8 9" key="1">
    <citation type="submission" date="2018-04" db="EMBL/GenBank/DDBJ databases">
        <title>Genomic Encyclopedia of Type Strains, Phase III (KMG-III): the genomes of soil and plant-associated and newly described type strains.</title>
        <authorList>
            <person name="Whitman W."/>
        </authorList>
    </citation>
    <scope>NUCLEOTIDE SEQUENCE [LARGE SCALE GENOMIC DNA]</scope>
    <source>
        <strain evidence="8 9">NW12</strain>
    </source>
</reference>
<keyword evidence="2" id="KW-0229">DNA integration</keyword>
<dbReference type="PANTHER" id="PTHR30349:SF41">
    <property type="entry name" value="INTEGRASE_RECOMBINASE PROTEIN MJ0367-RELATED"/>
    <property type="match status" value="1"/>
</dbReference>
<dbReference type="EMBL" id="PZZN01000003">
    <property type="protein sequence ID" value="PTM44837.1"/>
    <property type="molecule type" value="Genomic_DNA"/>
</dbReference>
<feature type="domain" description="Tyr recombinase" evidence="6">
    <location>
        <begin position="366"/>
        <end position="578"/>
    </location>
</feature>
<evidence type="ECO:0000256" key="4">
    <source>
        <dbReference type="ARBA" id="ARBA00023172"/>
    </source>
</evidence>
<dbReference type="InterPro" id="IPR011010">
    <property type="entry name" value="DNA_brk_join_enz"/>
</dbReference>
<evidence type="ECO:0000313" key="9">
    <source>
        <dbReference type="Proteomes" id="UP000240996"/>
    </source>
</evidence>
<keyword evidence="9" id="KW-1185">Reference proteome</keyword>
<keyword evidence="3 5" id="KW-0238">DNA-binding</keyword>
<dbReference type="SUPFAM" id="SSF56349">
    <property type="entry name" value="DNA breaking-rejoining enzymes"/>
    <property type="match status" value="1"/>
</dbReference>
<feature type="domain" description="Core-binding (CB)" evidence="7">
    <location>
        <begin position="229"/>
        <end position="344"/>
    </location>
</feature>
<protein>
    <submittedName>
        <fullName evidence="8">Site-specific recombinase XerD</fullName>
    </submittedName>
</protein>
<proteinExistence type="inferred from homology"/>
<dbReference type="PROSITE" id="PS51900">
    <property type="entry name" value="CB"/>
    <property type="match status" value="1"/>
</dbReference>
<dbReference type="GO" id="GO:0015074">
    <property type="term" value="P:DNA integration"/>
    <property type="evidence" value="ECO:0007669"/>
    <property type="project" value="UniProtKB-KW"/>
</dbReference>
<sequence>MPRAYATQPYPPGLRMSLSCYLCKRDNSQHWQLRMMVPKALRPAIGRREFTRSLGVTDKKQAEALAYPILGQWKATIAAASTPSVAATLPESSTSYVPSSRELEEVAVTVGYEEAGRRVSDLIRSKARVSEDAYRALAPEFQRRHTNALRCFHAEDHTYWEAVARRAASSRGWCLPDDSLEFRSFVESLAKCGIELFASAQAKVEGRADDFRPSAYVRNAIERRGERLPKGEGLLEMFDKYRTQRLSEGRKKADTLNQDRKVIELLSDYVGENRSIDSLKKSELREWRNAVAALPSAYKKRAAYEGLSIQQAVEKAHQTNERGISLITVNKYLSAVSALYIWALREGYVNENPCTGLFYDADKRKNSRPPFSADQLNTILRSPLFVGFVGPKEEHKVGQCRADDWRYWLPLICLFTGARIGEVAQIRLSDVRFEDGEWYFLIANDDEAGLSTKNKQSRIAPMHSLLRSIGFLEFVDRQKRGANPQKDNPLFPDLVRNDRGQAGLPSRFWRDYLKRIGIKNGPDGFGSHSFRHGLADQLRQSGCFDNEVAVAIGHKQTSVTSGYGRTRQGSAMKLNQMIESAKFQGVDFSGLIANARVFEGDS</sequence>
<dbReference type="Pfam" id="PF20172">
    <property type="entry name" value="DUF6538"/>
    <property type="match status" value="1"/>
</dbReference>
<dbReference type="InterPro" id="IPR010998">
    <property type="entry name" value="Integrase_recombinase_N"/>
</dbReference>
<dbReference type="Pfam" id="PF00589">
    <property type="entry name" value="Phage_integrase"/>
    <property type="match status" value="1"/>
</dbReference>
<keyword evidence="4" id="KW-0233">DNA recombination</keyword>
<evidence type="ECO:0000256" key="1">
    <source>
        <dbReference type="ARBA" id="ARBA00008857"/>
    </source>
</evidence>
<evidence type="ECO:0000256" key="3">
    <source>
        <dbReference type="ARBA" id="ARBA00023125"/>
    </source>
</evidence>
<dbReference type="InterPro" id="IPR046668">
    <property type="entry name" value="DUF6538"/>
</dbReference>
<comment type="similarity">
    <text evidence="1">Belongs to the 'phage' integrase family.</text>
</comment>
<dbReference type="InterPro" id="IPR050090">
    <property type="entry name" value="Tyrosine_recombinase_XerCD"/>
</dbReference>
<dbReference type="Gene3D" id="1.10.443.10">
    <property type="entry name" value="Intergrase catalytic core"/>
    <property type="match status" value="1"/>
</dbReference>
<dbReference type="InterPro" id="IPR013762">
    <property type="entry name" value="Integrase-like_cat_sf"/>
</dbReference>
<comment type="caution">
    <text evidence="8">The sequence shown here is derived from an EMBL/GenBank/DDBJ whole genome shotgun (WGS) entry which is preliminary data.</text>
</comment>
<evidence type="ECO:0000259" key="7">
    <source>
        <dbReference type="PROSITE" id="PS51900"/>
    </source>
</evidence>
<gene>
    <name evidence="8" type="ORF">C8J24_3049</name>
</gene>